<sequence>MKDIKIGAASNAFWLIGMNLDVVNGYIVASLGESPDSEKVAYILFFDELADVEIVYFDDSVGDYLSSFLGLVGDDCGNYVFTTDAFEVSFKAQKFSLEEK</sequence>
<protein>
    <submittedName>
        <fullName evidence="1">Uncharacterized protein</fullName>
    </submittedName>
</protein>
<evidence type="ECO:0000313" key="1">
    <source>
        <dbReference type="EMBL" id="ESP94652.1"/>
    </source>
</evidence>
<organism evidence="1 2">
    <name type="scientific">Pseudoalteromonas luteoviolacea (strain 2ta16)</name>
    <dbReference type="NCBI Taxonomy" id="1353533"/>
    <lineage>
        <taxon>Bacteria</taxon>
        <taxon>Pseudomonadati</taxon>
        <taxon>Pseudomonadota</taxon>
        <taxon>Gammaproteobacteria</taxon>
        <taxon>Alteromonadales</taxon>
        <taxon>Pseudoalteromonadaceae</taxon>
        <taxon>Pseudoalteromonas</taxon>
    </lineage>
</organism>
<accession>V4JIB3</accession>
<comment type="caution">
    <text evidence="1">The sequence shown here is derived from an EMBL/GenBank/DDBJ whole genome shotgun (WGS) entry which is preliminary data.</text>
</comment>
<name>V4JIB3_PSEL2</name>
<dbReference type="RefSeq" id="WP_023398040.1">
    <property type="nucleotide sequence ID" value="NZ_AUSV01000013.1"/>
</dbReference>
<dbReference type="EMBL" id="AUSV01000013">
    <property type="protein sequence ID" value="ESP94652.1"/>
    <property type="molecule type" value="Genomic_DNA"/>
</dbReference>
<dbReference type="Proteomes" id="UP000017820">
    <property type="component" value="Unassembled WGS sequence"/>
</dbReference>
<reference evidence="1 2" key="1">
    <citation type="submission" date="2013-07" db="EMBL/GenBank/DDBJ databases">
        <title>Draft genome sequence of Pseudoalteromonas luteoviolacea 2ta16.</title>
        <authorList>
            <person name="Allen E.E."/>
            <person name="Azam F."/>
            <person name="Podell S."/>
        </authorList>
    </citation>
    <scope>NUCLEOTIDE SEQUENCE [LARGE SCALE GENOMIC DNA]</scope>
    <source>
        <strain evidence="1 2">2ta16</strain>
    </source>
</reference>
<evidence type="ECO:0000313" key="2">
    <source>
        <dbReference type="Proteomes" id="UP000017820"/>
    </source>
</evidence>
<dbReference type="GeneID" id="29921555"/>
<gene>
    <name evidence="1" type="ORF">PL2TA16_00652</name>
</gene>
<dbReference type="AlphaFoldDB" id="V4JIB3"/>
<proteinExistence type="predicted"/>
<dbReference type="PATRIC" id="fig|1353533.3.peg.1091"/>